<reference evidence="6 7" key="1">
    <citation type="journal article" date="2019" name="Mol. Ecol. Resour.">
        <title>Improving Illumina assemblies with Hi-C and long reads: an example with the North African dromedary.</title>
        <authorList>
            <person name="Elbers J.P."/>
            <person name="Rogers M.F."/>
            <person name="Perelman P.L."/>
            <person name="Proskuryakova A.A."/>
            <person name="Serdyukova N.A."/>
            <person name="Johnson W.E."/>
            <person name="Horin P."/>
            <person name="Corander J."/>
            <person name="Murphy D."/>
            <person name="Burger P.A."/>
        </authorList>
    </citation>
    <scope>NUCLEOTIDE SEQUENCE [LARGE SCALE GENOMIC DNA]</scope>
    <source>
        <strain evidence="6">Drom800</strain>
        <tissue evidence="6">Blood</tissue>
    </source>
</reference>
<evidence type="ECO:0000313" key="6">
    <source>
        <dbReference type="EMBL" id="KAB1280648.1"/>
    </source>
</evidence>
<organism evidence="6 7">
    <name type="scientific">Camelus dromedarius</name>
    <name type="common">Dromedary</name>
    <name type="synonym">Arabian camel</name>
    <dbReference type="NCBI Taxonomy" id="9838"/>
    <lineage>
        <taxon>Eukaryota</taxon>
        <taxon>Metazoa</taxon>
        <taxon>Chordata</taxon>
        <taxon>Craniata</taxon>
        <taxon>Vertebrata</taxon>
        <taxon>Euteleostomi</taxon>
        <taxon>Mammalia</taxon>
        <taxon>Eutheria</taxon>
        <taxon>Laurasiatheria</taxon>
        <taxon>Artiodactyla</taxon>
        <taxon>Tylopoda</taxon>
        <taxon>Camelidae</taxon>
        <taxon>Camelus</taxon>
    </lineage>
</organism>
<feature type="compositionally biased region" description="Basic and acidic residues" evidence="5">
    <location>
        <begin position="107"/>
        <end position="124"/>
    </location>
</feature>
<sequence length="237" mass="25666">MRSNTLRSDSKQQRLLVDFPKGSGSNNAQQPDLSKAVSLSMGLYMGETETKVMGNDLGFPPQGQTSLSSGETDFRLLEESIANLNKSTSVPENPKNSAPAAVSAAPTEREFQKTHSDVSSEQHHLKGQTGTNGGNVKLYATDQSTFDVWRKKLQDLEFPSGSPGEGDPFLLEGSSNEDYKPLVLPDTKPKVKDNGDLILPSPTSVPVPQVKTEKEDFIELCTPGKIGIDAKDLEMIT</sequence>
<dbReference type="GO" id="GO:0003677">
    <property type="term" value="F:DNA binding"/>
    <property type="evidence" value="ECO:0007669"/>
    <property type="project" value="InterPro"/>
</dbReference>
<keyword evidence="6" id="KW-0675">Receptor</keyword>
<dbReference type="GO" id="GO:0004883">
    <property type="term" value="F:nuclear glucocorticoid receptor activity"/>
    <property type="evidence" value="ECO:0007669"/>
    <property type="project" value="InterPro"/>
</dbReference>
<protein>
    <submittedName>
        <fullName evidence="6">Glucocorticoid receptor</fullName>
    </submittedName>
</protein>
<keyword evidence="7" id="KW-1185">Reference proteome</keyword>
<proteinExistence type="inferred from homology"/>
<comment type="caution">
    <text evidence="6">The sequence shown here is derived from an EMBL/GenBank/DDBJ whole genome shotgun (WGS) entry which is preliminary data.</text>
</comment>
<comment type="similarity">
    <text evidence="2">Belongs to the nuclear hormone receptor family. NR3 subfamily.</text>
</comment>
<evidence type="ECO:0000256" key="5">
    <source>
        <dbReference type="SAM" id="MobiDB-lite"/>
    </source>
</evidence>
<dbReference type="Proteomes" id="UP000299084">
    <property type="component" value="Unassembled WGS sequence"/>
</dbReference>
<dbReference type="Pfam" id="PF02155">
    <property type="entry name" value="GCR"/>
    <property type="match status" value="2"/>
</dbReference>
<dbReference type="GO" id="GO:0005496">
    <property type="term" value="F:steroid binding"/>
    <property type="evidence" value="ECO:0007669"/>
    <property type="project" value="UniProtKB-KW"/>
</dbReference>
<dbReference type="STRING" id="9838.ENSCDRP00005010211"/>
<dbReference type="PRINTS" id="PR00528">
    <property type="entry name" value="GLCORTICOIDR"/>
</dbReference>
<accession>A0A5N4EAX2</accession>
<evidence type="ECO:0000256" key="3">
    <source>
        <dbReference type="ARBA" id="ARBA00022665"/>
    </source>
</evidence>
<dbReference type="EMBL" id="JWIN03000003">
    <property type="protein sequence ID" value="KAB1280648.1"/>
    <property type="molecule type" value="Genomic_DNA"/>
</dbReference>
<evidence type="ECO:0000256" key="2">
    <source>
        <dbReference type="ARBA" id="ARBA00005413"/>
    </source>
</evidence>
<keyword evidence="3" id="KW-0754">Steroid-binding</keyword>
<dbReference type="AlphaFoldDB" id="A0A5N4EAX2"/>
<evidence type="ECO:0000256" key="4">
    <source>
        <dbReference type="ARBA" id="ARBA00023121"/>
    </source>
</evidence>
<comment type="subcellular location">
    <subcellularLocation>
        <location evidence="1">Nucleus</location>
    </subcellularLocation>
</comment>
<evidence type="ECO:0000313" key="7">
    <source>
        <dbReference type="Proteomes" id="UP000299084"/>
    </source>
</evidence>
<dbReference type="InterPro" id="IPR001409">
    <property type="entry name" value="Glcrtcd_rcpt"/>
</dbReference>
<feature type="region of interest" description="Disordered" evidence="5">
    <location>
        <begin position="185"/>
        <end position="210"/>
    </location>
</feature>
<feature type="region of interest" description="Disordered" evidence="5">
    <location>
        <begin position="86"/>
        <end position="137"/>
    </location>
</feature>
<evidence type="ECO:0000256" key="1">
    <source>
        <dbReference type="ARBA" id="ARBA00004123"/>
    </source>
</evidence>
<gene>
    <name evidence="6" type="ORF">Cadr_000004817</name>
</gene>
<feature type="compositionally biased region" description="Polar residues" evidence="5">
    <location>
        <begin position="23"/>
        <end position="32"/>
    </location>
</feature>
<dbReference type="GO" id="GO:0005634">
    <property type="term" value="C:nucleus"/>
    <property type="evidence" value="ECO:0007669"/>
    <property type="project" value="UniProtKB-SubCell"/>
</dbReference>
<name>A0A5N4EAX2_CAMDR</name>
<feature type="region of interest" description="Disordered" evidence="5">
    <location>
        <begin position="1"/>
        <end position="34"/>
    </location>
</feature>
<keyword evidence="4" id="KW-0446">Lipid-binding</keyword>
<feature type="compositionally biased region" description="Polar residues" evidence="5">
    <location>
        <begin position="86"/>
        <end position="96"/>
    </location>
</feature>